<sequence length="270" mass="29873">MLLNIKIMMATLKFKLNTLIYMFVALLAVIIIAVLYIVFFVNGSATKSIGNNWFSIDGAAPIINNGKLWVNFAGIEGCEYCAIERYALFDALSNFGNWTYYGKSLDINTLPVTNYSQTPQTNTFFYHAYEGDWTLNFLNPHLLYTSNYINFTSEELYNDQYPNPSPLQSFTPIEDKYATKYDPQGAVPFSLIGGNFFEVGAGSSLVNNGVPIIFAANGIGYIPSYIIGQFNITGSAINKGITQEADYITAMICQDIKNAAPVCSESLPTV</sequence>
<proteinExistence type="predicted"/>
<name>D2EEX3_PARA4</name>
<organism evidence="2 3">
    <name type="scientific">Candidatus Parvarchaeum acidiphilum ARMAN-4</name>
    <dbReference type="NCBI Taxonomy" id="662760"/>
    <lineage>
        <taxon>Archaea</taxon>
        <taxon>Candidatus Parvarchaeota</taxon>
        <taxon>Candidatus Parvarchaeum</taxon>
    </lineage>
</organism>
<dbReference type="AlphaFoldDB" id="D2EEX3"/>
<evidence type="ECO:0000313" key="2">
    <source>
        <dbReference type="EMBL" id="EEZ93079.1"/>
    </source>
</evidence>
<dbReference type="InterPro" id="IPR009272">
    <property type="entry name" value="DUF929"/>
</dbReference>
<feature type="transmembrane region" description="Helical" evidence="1">
    <location>
        <begin position="20"/>
        <end position="41"/>
    </location>
</feature>
<dbReference type="EMBL" id="GG730042">
    <property type="protein sequence ID" value="EEZ93079.1"/>
    <property type="molecule type" value="Genomic_DNA"/>
</dbReference>
<reference evidence="2 3" key="1">
    <citation type="journal article" date="2010" name="Proc. Natl. Acad. Sci. U.S.A.">
        <title>Enigmatic, ultrasmall, uncultivated Archaea.</title>
        <authorList>
            <person name="Baker B.J."/>
            <person name="Comolli L.R."/>
            <person name="Dick G.J."/>
            <person name="Hauser L.J."/>
            <person name="Hyatt D."/>
            <person name="Dill B.D."/>
            <person name="Land M.L."/>
            <person name="Verberkmoes N.C."/>
            <person name="Hettich R.L."/>
            <person name="Banfield J.F."/>
        </authorList>
    </citation>
    <scope>NUCLEOTIDE SEQUENCE [LARGE SCALE GENOMIC DNA]</scope>
</reference>
<keyword evidence="1" id="KW-0472">Membrane</keyword>
<evidence type="ECO:0000313" key="3">
    <source>
        <dbReference type="Proteomes" id="UP000009375"/>
    </source>
</evidence>
<protein>
    <submittedName>
        <fullName evidence="2">Uncharacterized protein</fullName>
    </submittedName>
</protein>
<dbReference type="Proteomes" id="UP000009375">
    <property type="component" value="Unassembled WGS sequence"/>
</dbReference>
<keyword evidence="1" id="KW-1133">Transmembrane helix</keyword>
<evidence type="ECO:0000256" key="1">
    <source>
        <dbReference type="SAM" id="Phobius"/>
    </source>
</evidence>
<keyword evidence="1" id="KW-0812">Transmembrane</keyword>
<gene>
    <name evidence="2" type="ORF">BJBARM4_0275</name>
</gene>
<dbReference type="Pfam" id="PF06053">
    <property type="entry name" value="DUF929"/>
    <property type="match status" value="1"/>
</dbReference>
<accession>D2EEX3</accession>